<gene>
    <name evidence="1" type="ORF">S12H4_04712</name>
</gene>
<comment type="caution">
    <text evidence="1">The sequence shown here is derived from an EMBL/GenBank/DDBJ whole genome shotgun (WGS) entry which is preliminary data.</text>
</comment>
<name>X1RB48_9ZZZZ</name>
<protein>
    <submittedName>
        <fullName evidence="1">Uncharacterized protein</fullName>
    </submittedName>
</protein>
<reference evidence="1" key="1">
    <citation type="journal article" date="2014" name="Front. Microbiol.">
        <title>High frequency of phylogenetically diverse reductive dehalogenase-homologous genes in deep subseafloor sedimentary metagenomes.</title>
        <authorList>
            <person name="Kawai M."/>
            <person name="Futagami T."/>
            <person name="Toyoda A."/>
            <person name="Takaki Y."/>
            <person name="Nishi S."/>
            <person name="Hori S."/>
            <person name="Arai W."/>
            <person name="Tsubouchi T."/>
            <person name="Morono Y."/>
            <person name="Uchiyama I."/>
            <person name="Ito T."/>
            <person name="Fujiyama A."/>
            <person name="Inagaki F."/>
            <person name="Takami H."/>
        </authorList>
    </citation>
    <scope>NUCLEOTIDE SEQUENCE</scope>
    <source>
        <strain evidence="1">Expedition CK06-06</strain>
    </source>
</reference>
<sequence>MLAGAFGPRPGTRYASVDIEINATFEAVNYVLMGQNRESSHDNRHSAVIN</sequence>
<proteinExistence type="predicted"/>
<accession>X1RB48</accession>
<dbReference type="AlphaFoldDB" id="X1RB48"/>
<organism evidence="1">
    <name type="scientific">marine sediment metagenome</name>
    <dbReference type="NCBI Taxonomy" id="412755"/>
    <lineage>
        <taxon>unclassified sequences</taxon>
        <taxon>metagenomes</taxon>
        <taxon>ecological metagenomes</taxon>
    </lineage>
</organism>
<dbReference type="EMBL" id="BARW01001488">
    <property type="protein sequence ID" value="GAI60375.1"/>
    <property type="molecule type" value="Genomic_DNA"/>
</dbReference>
<evidence type="ECO:0000313" key="1">
    <source>
        <dbReference type="EMBL" id="GAI60375.1"/>
    </source>
</evidence>